<organism evidence="2 3">
    <name type="scientific">Nocardia wallacei</name>
    <dbReference type="NCBI Taxonomy" id="480035"/>
    <lineage>
        <taxon>Bacteria</taxon>
        <taxon>Bacillati</taxon>
        <taxon>Actinomycetota</taxon>
        <taxon>Actinomycetes</taxon>
        <taxon>Mycobacteriales</taxon>
        <taxon>Nocardiaceae</taxon>
        <taxon>Nocardia</taxon>
    </lineage>
</organism>
<evidence type="ECO:0000256" key="1">
    <source>
        <dbReference type="SAM" id="MobiDB-lite"/>
    </source>
</evidence>
<proteinExistence type="predicted"/>
<dbReference type="EMBL" id="AP023396">
    <property type="protein sequence ID" value="BCK56988.1"/>
    <property type="molecule type" value="Genomic_DNA"/>
</dbReference>
<sequence>MSRVLSFGYDDYDEFTADFTETAIAGDRRVRGHHSSPETPAYNPSYSAGSAAATEPATENADRPPVDRTWPSDEAWTPSTCWSERESAGTDVPRTDGTRTGI</sequence>
<dbReference type="KEGG" id="nwl:NWFMUON74_47600"/>
<feature type="compositionally biased region" description="Basic and acidic residues" evidence="1">
    <location>
        <begin position="83"/>
        <end position="102"/>
    </location>
</feature>
<feature type="region of interest" description="Disordered" evidence="1">
    <location>
        <begin position="25"/>
        <end position="102"/>
    </location>
</feature>
<dbReference type="AlphaFoldDB" id="A0A7G1KP45"/>
<name>A0A7G1KP45_9NOCA</name>
<accession>A0A7G1KP45</accession>
<protein>
    <submittedName>
        <fullName evidence="2">Uncharacterized protein</fullName>
    </submittedName>
</protein>
<evidence type="ECO:0000313" key="3">
    <source>
        <dbReference type="Proteomes" id="UP000516173"/>
    </source>
</evidence>
<reference evidence="2 3" key="1">
    <citation type="submission" date="2020-08" db="EMBL/GenBank/DDBJ databases">
        <title>Genome Sequencing of Nocardia wallacei strain FMUON74 and assembly.</title>
        <authorList>
            <person name="Toyokawa M."/>
            <person name="Uesaka K."/>
        </authorList>
    </citation>
    <scope>NUCLEOTIDE SEQUENCE [LARGE SCALE GENOMIC DNA]</scope>
    <source>
        <strain evidence="2 3">FMUON74</strain>
    </source>
</reference>
<dbReference type="Proteomes" id="UP000516173">
    <property type="component" value="Chromosome"/>
</dbReference>
<gene>
    <name evidence="2" type="ORF">NWFMUON74_47600</name>
</gene>
<keyword evidence="3" id="KW-1185">Reference proteome</keyword>
<evidence type="ECO:0000313" key="2">
    <source>
        <dbReference type="EMBL" id="BCK56988.1"/>
    </source>
</evidence>